<protein>
    <recommendedName>
        <fullName evidence="1">Co-chaperone DjlA N-terminal domain-containing protein</fullName>
    </recommendedName>
</protein>
<dbReference type="SUPFAM" id="SSF158682">
    <property type="entry name" value="TerB-like"/>
    <property type="match status" value="2"/>
</dbReference>
<dbReference type="Gene3D" id="1.10.3680.10">
    <property type="entry name" value="TerB-like"/>
    <property type="match status" value="2"/>
</dbReference>
<organism evidence="2 3">
    <name type="scientific">Candidatus Thermofonsia Clade 1 bacterium</name>
    <dbReference type="NCBI Taxonomy" id="2364210"/>
    <lineage>
        <taxon>Bacteria</taxon>
        <taxon>Bacillati</taxon>
        <taxon>Chloroflexota</taxon>
        <taxon>Candidatus Thermofontia</taxon>
        <taxon>Candidatus Thermofonsia Clade 1</taxon>
    </lineage>
</organism>
<proteinExistence type="predicted"/>
<reference evidence="2 3" key="1">
    <citation type="submission" date="2017-11" db="EMBL/GenBank/DDBJ databases">
        <title>Evolution of Phototrophy in the Chloroflexi Phylum Driven by Horizontal Gene Transfer.</title>
        <authorList>
            <person name="Ward L.M."/>
            <person name="Hemp J."/>
            <person name="Shih P.M."/>
            <person name="Mcglynn S.E."/>
            <person name="Fischer W."/>
        </authorList>
    </citation>
    <scope>NUCLEOTIDE SEQUENCE [LARGE SCALE GENOMIC DNA]</scope>
    <source>
        <strain evidence="2">JP3_13</strain>
    </source>
</reference>
<gene>
    <name evidence="2" type="ORF">CUN49_14335</name>
</gene>
<feature type="domain" description="Co-chaperone DjlA N-terminal" evidence="1">
    <location>
        <begin position="154"/>
        <end position="274"/>
    </location>
</feature>
<comment type="caution">
    <text evidence="2">The sequence shown here is derived from an EMBL/GenBank/DDBJ whole genome shotgun (WGS) entry which is preliminary data.</text>
</comment>
<dbReference type="InterPro" id="IPR029024">
    <property type="entry name" value="TerB-like"/>
</dbReference>
<dbReference type="InterPro" id="IPR007791">
    <property type="entry name" value="DjlA_N"/>
</dbReference>
<dbReference type="EMBL" id="PGTM01000296">
    <property type="protein sequence ID" value="PJF34700.1"/>
    <property type="molecule type" value="Genomic_DNA"/>
</dbReference>
<evidence type="ECO:0000313" key="3">
    <source>
        <dbReference type="Proteomes" id="UP000229681"/>
    </source>
</evidence>
<evidence type="ECO:0000313" key="2">
    <source>
        <dbReference type="EMBL" id="PJF34700.1"/>
    </source>
</evidence>
<evidence type="ECO:0000259" key="1">
    <source>
        <dbReference type="Pfam" id="PF05099"/>
    </source>
</evidence>
<dbReference type="Proteomes" id="UP000229681">
    <property type="component" value="Unassembled WGS sequence"/>
</dbReference>
<sequence>MSFIDKLVRGLTLHEGALSCGVVTLSQDAEFSELERRLVSLFRDQFTPLSDLDESAFRNALERAERFVRENNLTVSANVPAYVRTHLAPIITQPNHRAELYRYAYALAMADLTIDEGEEIVLTALLQTFSIADDVKKQAEQEVMQEFYTLHHAIAAAALGLIVVTADGRVEQDEVDHVRDARGLLEPIGRLDDLQFSLVFDMALNVHDRFLLDPENRAAFLQNIVANMLNTRQLALQAFEYASAVATVDADISQAELDVLKGLLETLHIDDTEGQAIFERYMLRVKTIDGKPR</sequence>
<dbReference type="Pfam" id="PF05099">
    <property type="entry name" value="TerB"/>
    <property type="match status" value="1"/>
</dbReference>
<accession>A0A2M8PAX9</accession>
<name>A0A2M8PAX9_9CHLR</name>
<dbReference type="AlphaFoldDB" id="A0A2M8PAX9"/>